<keyword evidence="5 6" id="KW-0012">Acyltransferase</keyword>
<feature type="site" description="Involved in the stabilization of negative charge on the oxyanion by the formation of the oxyanion hole" evidence="6">
    <location>
        <position position="116"/>
    </location>
</feature>
<dbReference type="Proteomes" id="UP001489509">
    <property type="component" value="Unassembled WGS sequence"/>
</dbReference>
<evidence type="ECO:0000256" key="6">
    <source>
        <dbReference type="HAMAP-Rule" id="MF_01106"/>
    </source>
</evidence>
<evidence type="ECO:0000256" key="4">
    <source>
        <dbReference type="ARBA" id="ARBA00022813"/>
    </source>
</evidence>
<accession>A0ABV1DYT6</accession>
<comment type="pathway">
    <text evidence="6">Amino-acid biosynthesis; L-arginine biosynthesis; L-ornithine and N-acetyl-L-glutamate from L-glutamate and N(2)-acetyl-L-ornithine (cyclic): step 1/1.</text>
</comment>
<keyword evidence="6" id="KW-0511">Multifunctional enzyme</keyword>
<dbReference type="InterPro" id="IPR016117">
    <property type="entry name" value="ArgJ-like_dom_sf"/>
</dbReference>
<proteinExistence type="inferred from homology"/>
<dbReference type="EC" id="2.3.1.1" evidence="6"/>
<keyword evidence="8" id="KW-1185">Reference proteome</keyword>
<dbReference type="InterPro" id="IPR002813">
    <property type="entry name" value="Arg_biosynth_ArgJ"/>
</dbReference>
<sequence length="406" mass="42606">MAYTLIPGGVTTPAGFTAAGTHCGVRKNKEKKDLAMIYCEKPCGACAVYTQNLVKGAPILVTQRNIRQGRAQAVICNSGNANTCNEDGVQKANRMCELTAKALKIDTRDVIVASTGVIGQTLPIDPIAEGIPVLAASLSKEGGADAAEAIMTTDTVRKELAVEFSIGSATCRIGGMAKGSGMIHPNMATMLCFLTTDTDIHPELLDKALHEAVGQSFNMVSIDGDTSTNDMVSIMASGLAKNPKITDFGDGYQIFLCALKALCTALCKQVAKDGEGATKLLECRVTGAKSLPAAKTAAKSVICSSLVKAAMFGADANWGRVLCALGYAGTPIDVTGVGVAFESRAGRIQVCENGAGMDFDEEKAKQILLEDEILIDVTLKDGEAEATAYGCDLTYEYVKINGDYRT</sequence>
<dbReference type="Gene3D" id="3.60.70.12">
    <property type="entry name" value="L-amino peptidase D-ALA esterase/amidase"/>
    <property type="match status" value="1"/>
</dbReference>
<evidence type="ECO:0000256" key="1">
    <source>
        <dbReference type="ARBA" id="ARBA00006774"/>
    </source>
</evidence>
<keyword evidence="6" id="KW-0055">Arginine biosynthesis</keyword>
<feature type="binding site" evidence="6">
    <location>
        <position position="406"/>
    </location>
    <ligand>
        <name>substrate</name>
    </ligand>
</feature>
<keyword evidence="6" id="KW-0028">Amino-acid biosynthesis</keyword>
<dbReference type="PANTHER" id="PTHR23100">
    <property type="entry name" value="ARGININE BIOSYNTHESIS BIFUNCTIONAL PROTEIN ARGJ"/>
    <property type="match status" value="1"/>
</dbReference>
<keyword evidence="3 6" id="KW-0808">Transferase</keyword>
<dbReference type="EMBL" id="JBBMFD010000006">
    <property type="protein sequence ID" value="MEQ2440226.1"/>
    <property type="molecule type" value="Genomic_DNA"/>
</dbReference>
<comment type="catalytic activity">
    <reaction evidence="6">
        <text>L-glutamate + acetyl-CoA = N-acetyl-L-glutamate + CoA + H(+)</text>
        <dbReference type="Rhea" id="RHEA:24292"/>
        <dbReference type="ChEBI" id="CHEBI:15378"/>
        <dbReference type="ChEBI" id="CHEBI:29985"/>
        <dbReference type="ChEBI" id="CHEBI:44337"/>
        <dbReference type="ChEBI" id="CHEBI:57287"/>
        <dbReference type="ChEBI" id="CHEBI:57288"/>
        <dbReference type="EC" id="2.3.1.1"/>
    </reaction>
</comment>
<dbReference type="NCBIfam" id="NF003802">
    <property type="entry name" value="PRK05388.1"/>
    <property type="match status" value="1"/>
</dbReference>
<comment type="subcellular location">
    <subcellularLocation>
        <location evidence="6">Cytoplasm</location>
    </subcellularLocation>
</comment>
<keyword evidence="4 6" id="KW-0068">Autocatalytic cleavage</keyword>
<feature type="binding site" evidence="6">
    <location>
        <position position="401"/>
    </location>
    <ligand>
        <name>substrate</name>
    </ligand>
</feature>
<dbReference type="Pfam" id="PF01960">
    <property type="entry name" value="ArgJ"/>
    <property type="match status" value="1"/>
</dbReference>
<gene>
    <name evidence="6 7" type="primary">argJ</name>
    <name evidence="7" type="ORF">WMO26_05230</name>
</gene>
<feature type="binding site" evidence="6">
    <location>
        <position position="152"/>
    </location>
    <ligand>
        <name>substrate</name>
    </ligand>
</feature>
<dbReference type="Gene3D" id="3.10.20.340">
    <property type="entry name" value="ArgJ beta chain, C-terminal domain"/>
    <property type="match status" value="1"/>
</dbReference>
<feature type="active site" description="Nucleophile" evidence="6">
    <location>
        <position position="189"/>
    </location>
</feature>
<dbReference type="GO" id="GO:0004358">
    <property type="term" value="F:L-glutamate N-acetyltransferase activity, acting on acetyl-L-ornithine as donor"/>
    <property type="evidence" value="ECO:0007669"/>
    <property type="project" value="UniProtKB-EC"/>
</dbReference>
<organism evidence="7 8">
    <name type="scientific">Solibaculum intestinale</name>
    <dbReference type="NCBI Taxonomy" id="3133165"/>
    <lineage>
        <taxon>Bacteria</taxon>
        <taxon>Bacillati</taxon>
        <taxon>Bacillota</taxon>
        <taxon>Clostridia</taxon>
        <taxon>Eubacteriales</taxon>
        <taxon>Oscillospiraceae</taxon>
        <taxon>Solibaculum</taxon>
    </lineage>
</organism>
<comment type="catalytic activity">
    <reaction evidence="6">
        <text>N(2)-acetyl-L-ornithine + L-glutamate = N-acetyl-L-glutamate + L-ornithine</text>
        <dbReference type="Rhea" id="RHEA:15349"/>
        <dbReference type="ChEBI" id="CHEBI:29985"/>
        <dbReference type="ChEBI" id="CHEBI:44337"/>
        <dbReference type="ChEBI" id="CHEBI:46911"/>
        <dbReference type="ChEBI" id="CHEBI:57805"/>
        <dbReference type="EC" id="2.3.1.35"/>
    </reaction>
</comment>
<evidence type="ECO:0000313" key="8">
    <source>
        <dbReference type="Proteomes" id="UP001489509"/>
    </source>
</evidence>
<feature type="chain" id="PRO_5044899944" description="Arginine biosynthesis bifunctional protein ArgJ beta chain" evidence="6">
    <location>
        <begin position="189"/>
        <end position="406"/>
    </location>
</feature>
<feature type="binding site" evidence="6">
    <location>
        <position position="189"/>
    </location>
    <ligand>
        <name>substrate</name>
    </ligand>
</feature>
<name>A0ABV1DYT6_9FIRM</name>
<comment type="function">
    <text evidence="6">Catalyzes two activities which are involved in the cyclic version of arginine biosynthesis: the synthesis of N-acetylglutamate from glutamate and acetyl-CoA as the acetyl donor, and of ornithine by transacetylation between N(2)-acetylornithine and glutamate.</text>
</comment>
<feature type="binding site" evidence="6">
    <location>
        <position position="178"/>
    </location>
    <ligand>
        <name>substrate</name>
    </ligand>
</feature>
<feature type="site" description="Cleavage; by autolysis" evidence="6">
    <location>
        <begin position="188"/>
        <end position="189"/>
    </location>
</feature>
<dbReference type="PANTHER" id="PTHR23100:SF0">
    <property type="entry name" value="ARGININE BIOSYNTHESIS BIFUNCTIONAL PROTEIN ARGJ, MITOCHONDRIAL"/>
    <property type="match status" value="1"/>
</dbReference>
<comment type="subunit">
    <text evidence="2 6">Heterotetramer of two alpha and two beta chains.</text>
</comment>
<evidence type="ECO:0000313" key="7">
    <source>
        <dbReference type="EMBL" id="MEQ2440226.1"/>
    </source>
</evidence>
<evidence type="ECO:0000256" key="3">
    <source>
        <dbReference type="ARBA" id="ARBA00022679"/>
    </source>
</evidence>
<dbReference type="RefSeq" id="WP_349218655.1">
    <property type="nucleotide sequence ID" value="NZ_JBBMFD010000006.1"/>
</dbReference>
<comment type="similarity">
    <text evidence="1 6">Belongs to the ArgJ family.</text>
</comment>
<evidence type="ECO:0000256" key="5">
    <source>
        <dbReference type="ARBA" id="ARBA00023315"/>
    </source>
</evidence>
<dbReference type="EC" id="2.3.1.35" evidence="6"/>
<dbReference type="NCBIfam" id="TIGR00120">
    <property type="entry name" value="ArgJ"/>
    <property type="match status" value="1"/>
</dbReference>
<dbReference type="HAMAP" id="MF_01106">
    <property type="entry name" value="ArgJ"/>
    <property type="match status" value="1"/>
</dbReference>
<feature type="site" description="Involved in the stabilization of negative charge on the oxyanion by the formation of the oxyanion hole" evidence="6">
    <location>
        <position position="115"/>
    </location>
</feature>
<comment type="caution">
    <text evidence="7">The sequence shown here is derived from an EMBL/GenBank/DDBJ whole genome shotgun (WGS) entry which is preliminary data.</text>
</comment>
<reference evidence="7 8" key="1">
    <citation type="submission" date="2024-03" db="EMBL/GenBank/DDBJ databases">
        <title>Human intestinal bacterial collection.</title>
        <authorList>
            <person name="Pauvert C."/>
            <person name="Hitch T.C.A."/>
            <person name="Clavel T."/>
        </authorList>
    </citation>
    <scope>NUCLEOTIDE SEQUENCE [LARGE SCALE GENOMIC DNA]</scope>
    <source>
        <strain evidence="7 8">CLA-JM-H44</strain>
    </source>
</reference>
<dbReference type="SUPFAM" id="SSF56266">
    <property type="entry name" value="DmpA/ArgJ-like"/>
    <property type="match status" value="1"/>
</dbReference>
<dbReference type="InterPro" id="IPR042195">
    <property type="entry name" value="ArgJ_beta_C"/>
</dbReference>
<evidence type="ECO:0000256" key="2">
    <source>
        <dbReference type="ARBA" id="ARBA00011475"/>
    </source>
</evidence>
<comment type="pathway">
    <text evidence="6">Amino-acid biosynthesis; L-arginine biosynthesis; N(2)-acetyl-L-ornithine from L-glutamate: step 1/4.</text>
</comment>
<feature type="chain" id="PRO_5044899943" description="Arginine biosynthesis bifunctional protein ArgJ alpha chain" evidence="6">
    <location>
        <begin position="1"/>
        <end position="188"/>
    </location>
</feature>
<keyword evidence="6" id="KW-0963">Cytoplasm</keyword>
<dbReference type="CDD" id="cd02152">
    <property type="entry name" value="OAT"/>
    <property type="match status" value="1"/>
</dbReference>
<protein>
    <recommendedName>
        <fullName evidence="6">Arginine biosynthesis bifunctional protein ArgJ</fullName>
    </recommendedName>
    <domain>
        <recommendedName>
            <fullName evidence="6">Glutamate N-acetyltransferase</fullName>
            <ecNumber evidence="6">2.3.1.35</ecNumber>
        </recommendedName>
        <alternativeName>
            <fullName evidence="6">Ornithine acetyltransferase</fullName>
            <shortName evidence="6">OATase</shortName>
        </alternativeName>
        <alternativeName>
            <fullName evidence="6">Ornithine transacetylase</fullName>
        </alternativeName>
    </domain>
    <domain>
        <recommendedName>
            <fullName evidence="6">Amino-acid acetyltransferase</fullName>
            <ecNumber evidence="6">2.3.1.1</ecNumber>
        </recommendedName>
        <alternativeName>
            <fullName evidence="6">N-acetylglutamate synthase</fullName>
            <shortName evidence="6">AGSase</shortName>
        </alternativeName>
    </domain>
    <component>
        <recommendedName>
            <fullName evidence="6">Arginine biosynthesis bifunctional protein ArgJ alpha chain</fullName>
        </recommendedName>
    </component>
    <component>
        <recommendedName>
            <fullName evidence="6">Arginine biosynthesis bifunctional protein ArgJ beta chain</fullName>
        </recommendedName>
    </component>
</protein>
<feature type="binding site" evidence="6">
    <location>
        <position position="275"/>
    </location>
    <ligand>
        <name>substrate</name>
    </ligand>
</feature>